<dbReference type="FunFam" id="2.40.10.10:FF:000120">
    <property type="entry name" value="Putative serine protease"/>
    <property type="match status" value="1"/>
</dbReference>
<reference evidence="11" key="1">
    <citation type="submission" date="2003-08" db="EMBL/GenBank/DDBJ databases">
        <authorList>
            <person name="Birren B."/>
            <person name="Nusbaum C."/>
            <person name="Abebe A."/>
            <person name="Abouelleil A."/>
            <person name="Adekoya E."/>
            <person name="Ait-zahra M."/>
            <person name="Allen N."/>
            <person name="Allen T."/>
            <person name="An P."/>
            <person name="Anderson M."/>
            <person name="Anderson S."/>
            <person name="Arachchi H."/>
            <person name="Armbruster J."/>
            <person name="Bachantsang P."/>
            <person name="Baldwin J."/>
            <person name="Barry A."/>
            <person name="Bayul T."/>
            <person name="Blitshsteyn B."/>
            <person name="Bloom T."/>
            <person name="Blye J."/>
            <person name="Boguslavskiy L."/>
            <person name="Borowsky M."/>
            <person name="Boukhgalter B."/>
            <person name="Brunache A."/>
            <person name="Butler J."/>
            <person name="Calixte N."/>
            <person name="Calvo S."/>
            <person name="Camarata J."/>
            <person name="Campo K."/>
            <person name="Chang J."/>
            <person name="Cheshatsang Y."/>
            <person name="Citroen M."/>
            <person name="Collymore A."/>
            <person name="Considine T."/>
            <person name="Cook A."/>
            <person name="Cooke P."/>
            <person name="Corum B."/>
            <person name="Cuomo C."/>
            <person name="David R."/>
            <person name="Dawoe T."/>
            <person name="Degray S."/>
            <person name="Dodge S."/>
            <person name="Dooley K."/>
            <person name="Dorje P."/>
            <person name="Dorjee K."/>
            <person name="Dorris L."/>
            <person name="Duffey N."/>
            <person name="Dupes A."/>
            <person name="Elkins T."/>
            <person name="Engels R."/>
            <person name="Erickson J."/>
            <person name="Farina A."/>
            <person name="Faro S."/>
            <person name="Ferreira P."/>
            <person name="Fischer H."/>
            <person name="Fitzgerald M."/>
            <person name="Foley K."/>
            <person name="Gage D."/>
            <person name="Galagan J."/>
            <person name="Gearin G."/>
            <person name="Gnerre S."/>
            <person name="Gnirke A."/>
            <person name="Goyette A."/>
            <person name="Graham J."/>
            <person name="Grandbois E."/>
            <person name="Gyaltsen K."/>
            <person name="Hafez N."/>
            <person name="Hagopian D."/>
            <person name="Hagos B."/>
            <person name="Hall J."/>
            <person name="Hatcher B."/>
            <person name="Heller A."/>
            <person name="Higgins H."/>
            <person name="Honan T."/>
            <person name="Horn A."/>
            <person name="Houde N."/>
            <person name="Hughes L."/>
            <person name="Hulme W."/>
            <person name="Husby E."/>
            <person name="Iliev I."/>
            <person name="Jaffe D."/>
            <person name="Jones C."/>
            <person name="Kamal M."/>
            <person name="Kamat A."/>
            <person name="Kamvysselis M."/>
            <person name="Karlsson E."/>
            <person name="Kells C."/>
            <person name="Kieu A."/>
            <person name="Kisner P."/>
            <person name="Kodira C."/>
            <person name="Kulbokas E."/>
            <person name="Labutti K."/>
            <person name="Lama D."/>
            <person name="Landers T."/>
            <person name="Leger J."/>
            <person name="Levine S."/>
            <person name="Lewis D."/>
            <person name="Lewis T."/>
            <person name="Lindblad-toh K."/>
            <person name="Liu X."/>
            <person name="Lokyitsang T."/>
            <person name="Lokyitsang Y."/>
            <person name="Lucien O."/>
            <person name="Lui A."/>
            <person name="Ma L.J."/>
            <person name="Mabbitt R."/>
            <person name="Macdonald J."/>
            <person name="Maclean C."/>
            <person name="Major J."/>
            <person name="Manning J."/>
            <person name="Marabella R."/>
            <person name="Maru K."/>
            <person name="Matthews C."/>
            <person name="Mauceli E."/>
            <person name="Mccarthy M."/>
            <person name="Mcdonough S."/>
            <person name="Mcghee T."/>
            <person name="Meldrim J."/>
            <person name="Meneus L."/>
            <person name="Mesirov J."/>
            <person name="Mihalev A."/>
            <person name="Mihova T."/>
            <person name="Mikkelsen T."/>
            <person name="Mlenga V."/>
            <person name="Moru K."/>
            <person name="Mozes J."/>
            <person name="Mulrain L."/>
            <person name="Munson G."/>
            <person name="Naylor J."/>
            <person name="Newes C."/>
            <person name="Nguyen C."/>
            <person name="Nguyen N."/>
            <person name="Nguyen T."/>
            <person name="Nicol R."/>
            <person name="Nielsen C."/>
            <person name="Nizzari M."/>
            <person name="Norbu C."/>
            <person name="Norbu N."/>
            <person name="O'donnell P."/>
            <person name="Okoawo O."/>
            <person name="O'leary S."/>
            <person name="Omotosho B."/>
            <person name="O'neill K."/>
            <person name="Osman S."/>
            <person name="Parker S."/>
            <person name="Perrin D."/>
            <person name="Phunkhang P."/>
            <person name="Piqani B."/>
            <person name="Purcell S."/>
            <person name="Rachupka T."/>
            <person name="Ramasamy U."/>
            <person name="Rameau R."/>
            <person name="Ray V."/>
            <person name="Raymond C."/>
            <person name="Retta R."/>
            <person name="Richardson S."/>
            <person name="Rise C."/>
            <person name="Rodriguez J."/>
            <person name="Rogers J."/>
            <person name="Rogov P."/>
            <person name="Rutman M."/>
            <person name="Schupbach R."/>
            <person name="Seaman C."/>
            <person name="Settipalli S."/>
            <person name="Sharpe T."/>
            <person name="Sheridan J."/>
            <person name="Sherpa N."/>
            <person name="Shi J."/>
            <person name="Smirnov S."/>
            <person name="Smith C."/>
            <person name="Sougnez C."/>
            <person name="Spencer B."/>
            <person name="Stalker J."/>
            <person name="Stange-thomann N."/>
            <person name="Stavropoulos S."/>
            <person name="Stetson K."/>
            <person name="Stone C."/>
            <person name="Stone S."/>
            <person name="Stubbs M."/>
            <person name="Talamas J."/>
            <person name="Tchuinga P."/>
            <person name="Tenzing P."/>
            <person name="Tesfaye S."/>
            <person name="Theodore J."/>
            <person name="Thoulutsang Y."/>
            <person name="Topham K."/>
            <person name="Towey S."/>
            <person name="Tsamla T."/>
            <person name="Tsomo N."/>
            <person name="Vallee D."/>
            <person name="Vassiliev H."/>
            <person name="Venkataraman V."/>
            <person name="Vinson J."/>
            <person name="Vo A."/>
            <person name="Wade C."/>
            <person name="Wang S."/>
            <person name="Wangchuk T."/>
            <person name="Wangdi T."/>
            <person name="Whittaker C."/>
            <person name="Wilkinson J."/>
            <person name="Wu Y."/>
            <person name="Wyman D."/>
            <person name="Yadav S."/>
            <person name="Yang S."/>
            <person name="Yang X."/>
            <person name="Yeager S."/>
            <person name="Yee E."/>
            <person name="Young G."/>
            <person name="Zainoun J."/>
            <person name="Zembeck L."/>
            <person name="Zimmer A."/>
            <person name="Zody M."/>
            <person name="Lander E."/>
        </authorList>
    </citation>
    <scope>NUCLEOTIDE SEQUENCE [LARGE SCALE GENOMIC DNA]</scope>
</reference>
<keyword evidence="2 8" id="KW-0732">Signal</keyword>
<dbReference type="STRING" id="51511.ENSCSAVP00000001366"/>
<dbReference type="PANTHER" id="PTHR24252">
    <property type="entry name" value="ACROSIN-RELATED"/>
    <property type="match status" value="1"/>
</dbReference>
<name>H2Y7R8_CIOSA</name>
<dbReference type="GO" id="GO:0006508">
    <property type="term" value="P:proteolysis"/>
    <property type="evidence" value="ECO:0007669"/>
    <property type="project" value="UniProtKB-KW"/>
</dbReference>
<feature type="compositionally biased region" description="Low complexity" evidence="7">
    <location>
        <begin position="57"/>
        <end position="72"/>
    </location>
</feature>
<dbReference type="GO" id="GO:0004252">
    <property type="term" value="F:serine-type endopeptidase activity"/>
    <property type="evidence" value="ECO:0007669"/>
    <property type="project" value="InterPro"/>
</dbReference>
<dbReference type="HOGENOM" id="CLU_006842_0_4_1"/>
<dbReference type="InterPro" id="IPR018114">
    <property type="entry name" value="TRYPSIN_HIS"/>
</dbReference>
<dbReference type="InterPro" id="IPR033116">
    <property type="entry name" value="TRYPSIN_SER"/>
</dbReference>
<dbReference type="PROSITE" id="PS00134">
    <property type="entry name" value="TRYPSIN_HIS"/>
    <property type="match status" value="1"/>
</dbReference>
<keyword evidence="1 6" id="KW-0645">Protease</keyword>
<dbReference type="InterPro" id="IPR001314">
    <property type="entry name" value="Peptidase_S1A"/>
</dbReference>
<dbReference type="InterPro" id="IPR043504">
    <property type="entry name" value="Peptidase_S1_PA_chymotrypsin"/>
</dbReference>
<dbReference type="SMART" id="SM00020">
    <property type="entry name" value="Tryp_SPc"/>
    <property type="match status" value="1"/>
</dbReference>
<feature type="region of interest" description="Disordered" evidence="7">
    <location>
        <begin position="46"/>
        <end position="72"/>
    </location>
</feature>
<sequence>MKLKVSILLFVLAAVQLSAGQGSSYPTDEPFVFLSSGDFVEDDFSGEFDTTVPPPGTTTTTQTTTTQAVTSSSTTTSQNLLCGVPAVTPMYVRKILGGREATPHSWPWQISIHLDGEHHCGGSIIGREWVLTAAHCIGETNSAYIARLTIVAGAHRLSVNNAGRVVVGVSWAGSHALHGGENDYYLDDISLLKLRVPLTFTDNIRPICLPNRGESPNVGSTCYASGWGATKSEADAVEGDGSEQSDPLLQISANILSDADCALAHDLQNDSPDKFVCAGRSGRDTCEGDSGGPLHCLRNTGTWYLAGLTAFGDACGTNSVGVYTEVQRYISWIQTRMRTYG</sequence>
<dbReference type="Pfam" id="PF00089">
    <property type="entry name" value="Trypsin"/>
    <property type="match status" value="1"/>
</dbReference>
<keyword evidence="5" id="KW-1015">Disulfide bond</keyword>
<evidence type="ECO:0000313" key="10">
    <source>
        <dbReference type="Ensembl" id="ENSCSAVP00000001366.1"/>
    </source>
</evidence>
<evidence type="ECO:0000256" key="7">
    <source>
        <dbReference type="SAM" id="MobiDB-lite"/>
    </source>
</evidence>
<accession>H2Y7R8</accession>
<dbReference type="AlphaFoldDB" id="H2Y7R8"/>
<dbReference type="eggNOG" id="KOG3627">
    <property type="taxonomic scope" value="Eukaryota"/>
</dbReference>
<evidence type="ECO:0000256" key="8">
    <source>
        <dbReference type="SAM" id="SignalP"/>
    </source>
</evidence>
<dbReference type="PROSITE" id="PS00135">
    <property type="entry name" value="TRYPSIN_SER"/>
    <property type="match status" value="1"/>
</dbReference>
<dbReference type="Ensembl" id="ENSCSAVT00000001382.1">
    <property type="protein sequence ID" value="ENSCSAVP00000001366.1"/>
    <property type="gene ID" value="ENSCSAVG00000000758.1"/>
</dbReference>
<feature type="chain" id="PRO_5003577809" description="Peptidase S1 domain-containing protein" evidence="8">
    <location>
        <begin position="21"/>
        <end position="341"/>
    </location>
</feature>
<dbReference type="SUPFAM" id="SSF50494">
    <property type="entry name" value="Trypsin-like serine proteases"/>
    <property type="match status" value="1"/>
</dbReference>
<dbReference type="Gene3D" id="2.40.10.10">
    <property type="entry name" value="Trypsin-like serine proteases"/>
    <property type="match status" value="1"/>
</dbReference>
<reference evidence="10" key="2">
    <citation type="submission" date="2025-08" db="UniProtKB">
        <authorList>
            <consortium name="Ensembl"/>
        </authorList>
    </citation>
    <scope>IDENTIFICATION</scope>
</reference>
<dbReference type="InterPro" id="IPR009003">
    <property type="entry name" value="Peptidase_S1_PA"/>
</dbReference>
<keyword evidence="4 6" id="KW-0720">Serine protease</keyword>
<keyword evidence="11" id="KW-1185">Reference proteome</keyword>
<dbReference type="PANTHER" id="PTHR24252:SF7">
    <property type="entry name" value="HYALIN"/>
    <property type="match status" value="1"/>
</dbReference>
<evidence type="ECO:0000256" key="4">
    <source>
        <dbReference type="ARBA" id="ARBA00022825"/>
    </source>
</evidence>
<evidence type="ECO:0000256" key="2">
    <source>
        <dbReference type="ARBA" id="ARBA00022729"/>
    </source>
</evidence>
<organism evidence="10 11">
    <name type="scientific">Ciona savignyi</name>
    <name type="common">Pacific transparent sea squirt</name>
    <dbReference type="NCBI Taxonomy" id="51511"/>
    <lineage>
        <taxon>Eukaryota</taxon>
        <taxon>Metazoa</taxon>
        <taxon>Chordata</taxon>
        <taxon>Tunicata</taxon>
        <taxon>Ascidiacea</taxon>
        <taxon>Phlebobranchia</taxon>
        <taxon>Cionidae</taxon>
        <taxon>Ciona</taxon>
    </lineage>
</organism>
<reference evidence="10" key="3">
    <citation type="submission" date="2025-09" db="UniProtKB">
        <authorList>
            <consortium name="Ensembl"/>
        </authorList>
    </citation>
    <scope>IDENTIFICATION</scope>
</reference>
<evidence type="ECO:0000259" key="9">
    <source>
        <dbReference type="PROSITE" id="PS50240"/>
    </source>
</evidence>
<dbReference type="OMA" id="GETNSAY"/>
<evidence type="ECO:0000256" key="1">
    <source>
        <dbReference type="ARBA" id="ARBA00022670"/>
    </source>
</evidence>
<evidence type="ECO:0000256" key="6">
    <source>
        <dbReference type="RuleBase" id="RU363034"/>
    </source>
</evidence>
<evidence type="ECO:0000313" key="11">
    <source>
        <dbReference type="Proteomes" id="UP000007875"/>
    </source>
</evidence>
<dbReference type="CDD" id="cd00190">
    <property type="entry name" value="Tryp_SPc"/>
    <property type="match status" value="1"/>
</dbReference>
<dbReference type="GeneTree" id="ENSGT00940000163017"/>
<dbReference type="PROSITE" id="PS50240">
    <property type="entry name" value="TRYPSIN_DOM"/>
    <property type="match status" value="1"/>
</dbReference>
<protein>
    <recommendedName>
        <fullName evidence="9">Peptidase S1 domain-containing protein</fullName>
    </recommendedName>
</protein>
<keyword evidence="3 6" id="KW-0378">Hydrolase</keyword>
<dbReference type="PRINTS" id="PR00722">
    <property type="entry name" value="CHYMOTRYPSIN"/>
</dbReference>
<dbReference type="InParanoid" id="H2Y7R8"/>
<proteinExistence type="predicted"/>
<feature type="domain" description="Peptidase S1" evidence="9">
    <location>
        <begin position="95"/>
        <end position="338"/>
    </location>
</feature>
<feature type="signal peptide" evidence="8">
    <location>
        <begin position="1"/>
        <end position="20"/>
    </location>
</feature>
<evidence type="ECO:0000256" key="5">
    <source>
        <dbReference type="ARBA" id="ARBA00023157"/>
    </source>
</evidence>
<dbReference type="InterPro" id="IPR001254">
    <property type="entry name" value="Trypsin_dom"/>
</dbReference>
<evidence type="ECO:0000256" key="3">
    <source>
        <dbReference type="ARBA" id="ARBA00022801"/>
    </source>
</evidence>
<dbReference type="Proteomes" id="UP000007875">
    <property type="component" value="Unassembled WGS sequence"/>
</dbReference>